<comment type="caution">
    <text evidence="1">The sequence shown here is derived from an EMBL/GenBank/DDBJ whole genome shotgun (WGS) entry which is preliminary data.</text>
</comment>
<evidence type="ECO:0000313" key="2">
    <source>
        <dbReference type="Proteomes" id="UP000886674"/>
    </source>
</evidence>
<reference evidence="1" key="1">
    <citation type="journal article" date="2021" name="Proc. Natl. Acad. Sci. U.S.A.">
        <title>Global biogeography of chemosynthetic symbionts reveals both localized and globally distributed symbiont groups. .</title>
        <authorList>
            <person name="Osvatic J.T."/>
            <person name="Wilkins L.G.E."/>
            <person name="Leibrecht L."/>
            <person name="Leray M."/>
            <person name="Zauner S."/>
            <person name="Polzin J."/>
            <person name="Camacho Y."/>
            <person name="Gros O."/>
            <person name="van Gils J.A."/>
            <person name="Eisen J.A."/>
            <person name="Petersen J.M."/>
            <person name="Yuen B."/>
        </authorList>
    </citation>
    <scope>NUCLEOTIDE SEQUENCE</scope>
    <source>
        <strain evidence="1">MAGclacostrist055</strain>
    </source>
</reference>
<name>A0A9E4TRX4_9GAMM</name>
<organism evidence="1 2">
    <name type="scientific">Candidatus Thiodiazotropha taylori</name>
    <dbReference type="NCBI Taxonomy" id="2792791"/>
    <lineage>
        <taxon>Bacteria</taxon>
        <taxon>Pseudomonadati</taxon>
        <taxon>Pseudomonadota</taxon>
        <taxon>Gammaproteobacteria</taxon>
        <taxon>Chromatiales</taxon>
        <taxon>Sedimenticolaceae</taxon>
        <taxon>Candidatus Thiodiazotropha</taxon>
    </lineage>
</organism>
<proteinExistence type="predicted"/>
<gene>
    <name evidence="1" type="ORF">JAY77_05745</name>
</gene>
<dbReference type="EMBL" id="JAEPCR010000022">
    <property type="protein sequence ID" value="MCG7977635.1"/>
    <property type="molecule type" value="Genomic_DNA"/>
</dbReference>
<dbReference type="AlphaFoldDB" id="A0A9E4TRX4"/>
<accession>A0A9E4TRX4</accession>
<dbReference type="Proteomes" id="UP000886674">
    <property type="component" value="Unassembled WGS sequence"/>
</dbReference>
<evidence type="ECO:0000313" key="1">
    <source>
        <dbReference type="EMBL" id="MCG7977635.1"/>
    </source>
</evidence>
<protein>
    <submittedName>
        <fullName evidence="1">Uncharacterized protein</fullName>
    </submittedName>
</protein>
<sequence length="106" mass="12005">MIAREFFNLETPGSHYSAQSNIKPLQLIGTINMLASDLFGKKVYMIGGGWIGEGKPYLKSRKLNALRAFWEAFFAASGAALEGLFLDIYGYIYGYELEHRHPQYHP</sequence>